<dbReference type="EMBL" id="CADEAL010001262">
    <property type="protein sequence ID" value="CAB1430740.1"/>
    <property type="molecule type" value="Genomic_DNA"/>
</dbReference>
<sequence>MGEEEGKEEREGGMEGERAATSLAAERCHTRWMLRRQKEREEGGVDYYSATGLTRLPTNYLSTSKSPDMQPKQAGSRAGRRGGDAEFKATLSGAAAGRRRRRRRSLKY</sequence>
<feature type="compositionally biased region" description="Polar residues" evidence="1">
    <location>
        <begin position="58"/>
        <end position="67"/>
    </location>
</feature>
<protein>
    <submittedName>
        <fullName evidence="2">Uncharacterized protein</fullName>
    </submittedName>
</protein>
<dbReference type="Proteomes" id="UP001153269">
    <property type="component" value="Unassembled WGS sequence"/>
</dbReference>
<feature type="region of interest" description="Disordered" evidence="1">
    <location>
        <begin position="1"/>
        <end position="25"/>
    </location>
</feature>
<proteinExistence type="predicted"/>
<name>A0A9N7YGL4_PLEPL</name>
<organism evidence="2 3">
    <name type="scientific">Pleuronectes platessa</name>
    <name type="common">European plaice</name>
    <dbReference type="NCBI Taxonomy" id="8262"/>
    <lineage>
        <taxon>Eukaryota</taxon>
        <taxon>Metazoa</taxon>
        <taxon>Chordata</taxon>
        <taxon>Craniata</taxon>
        <taxon>Vertebrata</taxon>
        <taxon>Euteleostomi</taxon>
        <taxon>Actinopterygii</taxon>
        <taxon>Neopterygii</taxon>
        <taxon>Teleostei</taxon>
        <taxon>Neoteleostei</taxon>
        <taxon>Acanthomorphata</taxon>
        <taxon>Carangaria</taxon>
        <taxon>Pleuronectiformes</taxon>
        <taxon>Pleuronectoidei</taxon>
        <taxon>Pleuronectidae</taxon>
        <taxon>Pleuronectes</taxon>
    </lineage>
</organism>
<evidence type="ECO:0000313" key="2">
    <source>
        <dbReference type="EMBL" id="CAB1430740.1"/>
    </source>
</evidence>
<evidence type="ECO:0000313" key="3">
    <source>
        <dbReference type="Proteomes" id="UP001153269"/>
    </source>
</evidence>
<feature type="region of interest" description="Disordered" evidence="1">
    <location>
        <begin position="58"/>
        <end position="108"/>
    </location>
</feature>
<feature type="compositionally biased region" description="Basic and acidic residues" evidence="1">
    <location>
        <begin position="7"/>
        <end position="18"/>
    </location>
</feature>
<feature type="compositionally biased region" description="Basic residues" evidence="1">
    <location>
        <begin position="97"/>
        <end position="108"/>
    </location>
</feature>
<accession>A0A9N7YGL4</accession>
<gene>
    <name evidence="2" type="ORF">PLEPLA_LOCUS18726</name>
</gene>
<comment type="caution">
    <text evidence="2">The sequence shown here is derived from an EMBL/GenBank/DDBJ whole genome shotgun (WGS) entry which is preliminary data.</text>
</comment>
<dbReference type="AlphaFoldDB" id="A0A9N7YGL4"/>
<reference evidence="2" key="1">
    <citation type="submission" date="2020-03" db="EMBL/GenBank/DDBJ databases">
        <authorList>
            <person name="Weist P."/>
        </authorList>
    </citation>
    <scope>NUCLEOTIDE SEQUENCE</scope>
</reference>
<keyword evidence="3" id="KW-1185">Reference proteome</keyword>
<evidence type="ECO:0000256" key="1">
    <source>
        <dbReference type="SAM" id="MobiDB-lite"/>
    </source>
</evidence>